<dbReference type="OrthoDB" id="8526020at2"/>
<reference evidence="3" key="1">
    <citation type="submission" date="2015-06" db="EMBL/GenBank/DDBJ databases">
        <authorList>
            <person name="Hoefler B.C."/>
            <person name="Straight P.D."/>
        </authorList>
    </citation>
    <scope>NUCLEOTIDE SEQUENCE [LARGE SCALE GENOMIC DNA]</scope>
    <source>
        <strain evidence="3">DSM 25325</strain>
    </source>
</reference>
<feature type="compositionally biased region" description="Pro residues" evidence="1">
    <location>
        <begin position="97"/>
        <end position="113"/>
    </location>
</feature>
<keyword evidence="3" id="KW-1185">Reference proteome</keyword>
<dbReference type="InterPro" id="IPR021457">
    <property type="entry name" value="DUF3108"/>
</dbReference>
<accession>A0A0U4DE58</accession>
<gene>
    <name evidence="2" type="ORF">ABW99_14780</name>
</gene>
<name>A0A0U4DE58_9BURK</name>
<proteinExistence type="predicted"/>
<feature type="region of interest" description="Disordered" evidence="1">
    <location>
        <begin position="71"/>
        <end position="154"/>
    </location>
</feature>
<dbReference type="Proteomes" id="UP000036700">
    <property type="component" value="Chromosome"/>
</dbReference>
<dbReference type="Pfam" id="PF11306">
    <property type="entry name" value="DUF3108"/>
    <property type="match status" value="1"/>
</dbReference>
<organism evidence="2 3">
    <name type="scientific">Pandoraea thiooxydans</name>
    <dbReference type="NCBI Taxonomy" id="445709"/>
    <lineage>
        <taxon>Bacteria</taxon>
        <taxon>Pseudomonadati</taxon>
        <taxon>Pseudomonadota</taxon>
        <taxon>Betaproteobacteria</taxon>
        <taxon>Burkholderiales</taxon>
        <taxon>Burkholderiaceae</taxon>
        <taxon>Pandoraea</taxon>
    </lineage>
</organism>
<evidence type="ECO:0000313" key="3">
    <source>
        <dbReference type="Proteomes" id="UP000036700"/>
    </source>
</evidence>
<evidence type="ECO:0000256" key="1">
    <source>
        <dbReference type="SAM" id="MobiDB-lite"/>
    </source>
</evidence>
<dbReference type="AlphaFoldDB" id="A0A0U4DE58"/>
<sequence>MPSRAAQSVSFAPALRAPRRPWLRSLAVLAFVALLHLLGGVWFARREVMPPSPNAPPLRVTLIPLAPVGDAPIKKPLPPRAAPRRHAKSPGHAVKAPPRPPARPGPTPSPLPPTATGEQAALGGMPAATAPPSAGPPQSRQGGGTPFAPPPSADLEYDAFVNGVRNQTGMIRWHNDGRHYSLQVAIPLLFVGTFSYTSEGGFDAYGIAPARYTEQRGKHAPAVTTFVRGAHPEITFSKVGTVLPLPAGAQDRFSMVFELASLARGDPRRYRRPGATQPFYIADTDSGEIWPIEYVGPQTMPGPDGYLETRHFTRLARRAGDRRKIDVWLAPALDWLPVRIRQTEPDGTEFDLVLRCGPGAANGPEPGTGAPVWESTFKQP</sequence>
<feature type="compositionally biased region" description="Low complexity" evidence="1">
    <location>
        <begin position="123"/>
        <end position="132"/>
    </location>
</feature>
<feature type="region of interest" description="Disordered" evidence="1">
    <location>
        <begin position="358"/>
        <end position="380"/>
    </location>
</feature>
<dbReference type="RefSeq" id="WP_052892727.1">
    <property type="nucleotide sequence ID" value="NZ_CP011568.3"/>
</dbReference>
<dbReference type="STRING" id="445709.ABW99_14780"/>
<dbReference type="EMBL" id="CP011568">
    <property type="protein sequence ID" value="ALX34810.1"/>
    <property type="molecule type" value="Genomic_DNA"/>
</dbReference>
<evidence type="ECO:0000313" key="2">
    <source>
        <dbReference type="EMBL" id="ALX34810.1"/>
    </source>
</evidence>
<protein>
    <recommendedName>
        <fullName evidence="4">DUF3108 domain-containing protein</fullName>
    </recommendedName>
</protein>
<dbReference type="KEGG" id="ptx:ABW99_14780"/>
<evidence type="ECO:0008006" key="4">
    <source>
        <dbReference type="Google" id="ProtNLM"/>
    </source>
</evidence>